<protein>
    <submittedName>
        <fullName evidence="2">Uncharacterized protein</fullName>
    </submittedName>
</protein>
<dbReference type="AlphaFoldDB" id="A0A2W5T6X0"/>
<dbReference type="EMBL" id="QFQP01000027">
    <property type="protein sequence ID" value="PZR08036.1"/>
    <property type="molecule type" value="Genomic_DNA"/>
</dbReference>
<evidence type="ECO:0000313" key="3">
    <source>
        <dbReference type="Proteomes" id="UP000249061"/>
    </source>
</evidence>
<evidence type="ECO:0000256" key="1">
    <source>
        <dbReference type="SAM" id="MobiDB-lite"/>
    </source>
</evidence>
<reference evidence="2 3" key="1">
    <citation type="submission" date="2017-08" db="EMBL/GenBank/DDBJ databases">
        <title>Infants hospitalized years apart are colonized by the same room-sourced microbial strains.</title>
        <authorList>
            <person name="Brooks B."/>
            <person name="Olm M.R."/>
            <person name="Firek B.A."/>
            <person name="Baker R."/>
            <person name="Thomas B.C."/>
            <person name="Morowitz M.J."/>
            <person name="Banfield J.F."/>
        </authorList>
    </citation>
    <scope>NUCLEOTIDE SEQUENCE [LARGE SCALE GENOMIC DNA]</scope>
    <source>
        <strain evidence="2">S2_003_000_R2_14</strain>
    </source>
</reference>
<feature type="compositionally biased region" description="Polar residues" evidence="1">
    <location>
        <begin position="17"/>
        <end position="29"/>
    </location>
</feature>
<feature type="region of interest" description="Disordered" evidence="1">
    <location>
        <begin position="1"/>
        <end position="80"/>
    </location>
</feature>
<organism evidence="2 3">
    <name type="scientific">Archangium gephyra</name>
    <dbReference type="NCBI Taxonomy" id="48"/>
    <lineage>
        <taxon>Bacteria</taxon>
        <taxon>Pseudomonadati</taxon>
        <taxon>Myxococcota</taxon>
        <taxon>Myxococcia</taxon>
        <taxon>Myxococcales</taxon>
        <taxon>Cystobacterineae</taxon>
        <taxon>Archangiaceae</taxon>
        <taxon>Archangium</taxon>
    </lineage>
</organism>
<proteinExistence type="predicted"/>
<evidence type="ECO:0000313" key="2">
    <source>
        <dbReference type="EMBL" id="PZR08036.1"/>
    </source>
</evidence>
<comment type="caution">
    <text evidence="2">The sequence shown here is derived from an EMBL/GenBank/DDBJ whole genome shotgun (WGS) entry which is preliminary data.</text>
</comment>
<dbReference type="Proteomes" id="UP000249061">
    <property type="component" value="Unassembled WGS sequence"/>
</dbReference>
<gene>
    <name evidence="2" type="ORF">DI536_25710</name>
</gene>
<accession>A0A2W5T6X0</accession>
<sequence length="80" mass="8825">MRRPAIDEVSLSARNEVASSSRCGSFTNASERERNSAPDTMTPRRPVRIENHDCVAATRVLNAASSTERTRSSLKRSSCE</sequence>
<name>A0A2W5T6X0_9BACT</name>